<dbReference type="PRINTS" id="PR00411">
    <property type="entry name" value="PNDRDTASEI"/>
</dbReference>
<dbReference type="GO" id="GO:0005737">
    <property type="term" value="C:cytoplasm"/>
    <property type="evidence" value="ECO:0007669"/>
    <property type="project" value="TreeGrafter"/>
</dbReference>
<comment type="caution">
    <text evidence="7">The sequence shown here is derived from an EMBL/GenBank/DDBJ whole genome shotgun (WGS) entry which is preliminary data.</text>
</comment>
<evidence type="ECO:0000256" key="4">
    <source>
        <dbReference type="ARBA" id="ARBA00023002"/>
    </source>
</evidence>
<gene>
    <name evidence="7" type="ORF">C5613_24740</name>
</gene>
<dbReference type="Gene3D" id="3.50.50.60">
    <property type="entry name" value="FAD/NAD(P)-binding domain"/>
    <property type="match status" value="2"/>
</dbReference>
<proteinExistence type="predicted"/>
<feature type="domain" description="FAD/NAD(P)-binding" evidence="5">
    <location>
        <begin position="13"/>
        <end position="312"/>
    </location>
</feature>
<keyword evidence="4" id="KW-0560">Oxidoreductase</keyword>
<evidence type="ECO:0000259" key="5">
    <source>
        <dbReference type="Pfam" id="PF07992"/>
    </source>
</evidence>
<keyword evidence="3" id="KW-0274">FAD</keyword>
<comment type="cofactor">
    <cofactor evidence="1">
        <name>FAD</name>
        <dbReference type="ChEBI" id="CHEBI:57692"/>
    </cofactor>
</comment>
<dbReference type="Pfam" id="PF14759">
    <property type="entry name" value="Reductase_C"/>
    <property type="match status" value="1"/>
</dbReference>
<accession>A0A2S8J4U5</accession>
<dbReference type="Proteomes" id="UP000239290">
    <property type="component" value="Unassembled WGS sequence"/>
</dbReference>
<dbReference type="SUPFAM" id="SSF51905">
    <property type="entry name" value="FAD/NAD(P)-binding domain"/>
    <property type="match status" value="2"/>
</dbReference>
<dbReference type="InterPro" id="IPR050446">
    <property type="entry name" value="FAD-oxidoreductase/Apoptosis"/>
</dbReference>
<dbReference type="Pfam" id="PF07992">
    <property type="entry name" value="Pyr_redox_2"/>
    <property type="match status" value="1"/>
</dbReference>
<evidence type="ECO:0000256" key="1">
    <source>
        <dbReference type="ARBA" id="ARBA00001974"/>
    </source>
</evidence>
<dbReference type="InterPro" id="IPR023753">
    <property type="entry name" value="FAD/NAD-binding_dom"/>
</dbReference>
<dbReference type="PRINTS" id="PR00368">
    <property type="entry name" value="FADPNR"/>
</dbReference>
<dbReference type="Gene3D" id="3.30.390.30">
    <property type="match status" value="1"/>
</dbReference>
<dbReference type="EMBL" id="PUIO01000033">
    <property type="protein sequence ID" value="PQP21949.1"/>
    <property type="molecule type" value="Genomic_DNA"/>
</dbReference>
<evidence type="ECO:0000256" key="2">
    <source>
        <dbReference type="ARBA" id="ARBA00022630"/>
    </source>
</evidence>
<evidence type="ECO:0000256" key="3">
    <source>
        <dbReference type="ARBA" id="ARBA00022827"/>
    </source>
</evidence>
<feature type="domain" description="Reductase C-terminal" evidence="6">
    <location>
        <begin position="331"/>
        <end position="414"/>
    </location>
</feature>
<name>A0A2S8J4U5_RHOOP</name>
<organism evidence="7 8">
    <name type="scientific">Rhodococcus opacus</name>
    <name type="common">Nocardia opaca</name>
    <dbReference type="NCBI Taxonomy" id="37919"/>
    <lineage>
        <taxon>Bacteria</taxon>
        <taxon>Bacillati</taxon>
        <taxon>Actinomycetota</taxon>
        <taxon>Actinomycetes</taxon>
        <taxon>Mycobacteriales</taxon>
        <taxon>Nocardiaceae</taxon>
        <taxon>Rhodococcus</taxon>
    </lineage>
</organism>
<dbReference type="InterPro" id="IPR016156">
    <property type="entry name" value="FAD/NAD-linked_Rdtase_dimer_sf"/>
</dbReference>
<dbReference type="SUPFAM" id="SSF55424">
    <property type="entry name" value="FAD/NAD-linked reductases, dimerisation (C-terminal) domain"/>
    <property type="match status" value="1"/>
</dbReference>
<dbReference type="AlphaFoldDB" id="A0A2S8J4U5"/>
<evidence type="ECO:0000259" key="6">
    <source>
        <dbReference type="Pfam" id="PF14759"/>
    </source>
</evidence>
<keyword evidence="2" id="KW-0285">Flavoprotein</keyword>
<evidence type="ECO:0000313" key="7">
    <source>
        <dbReference type="EMBL" id="PQP21949.1"/>
    </source>
</evidence>
<evidence type="ECO:0000313" key="8">
    <source>
        <dbReference type="Proteomes" id="UP000239290"/>
    </source>
</evidence>
<reference evidence="8" key="1">
    <citation type="submission" date="2018-02" db="EMBL/GenBank/DDBJ databases">
        <title>Draft genome sequencing of Rhodococcus opacus KU647198.</title>
        <authorList>
            <person name="Zheng B.-X."/>
        </authorList>
    </citation>
    <scope>NUCLEOTIDE SEQUENCE [LARGE SCALE GENOMIC DNA]</scope>
    <source>
        <strain evidence="8">04-OD7</strain>
    </source>
</reference>
<dbReference type="InterPro" id="IPR036188">
    <property type="entry name" value="FAD/NAD-bd_sf"/>
</dbReference>
<dbReference type="PANTHER" id="PTHR43557:SF2">
    <property type="entry name" value="RIESKE DOMAIN-CONTAINING PROTEIN-RELATED"/>
    <property type="match status" value="1"/>
</dbReference>
<dbReference type="PANTHER" id="PTHR43557">
    <property type="entry name" value="APOPTOSIS-INDUCING FACTOR 1"/>
    <property type="match status" value="1"/>
</dbReference>
<dbReference type="GO" id="GO:0016651">
    <property type="term" value="F:oxidoreductase activity, acting on NAD(P)H"/>
    <property type="evidence" value="ECO:0007669"/>
    <property type="project" value="TreeGrafter"/>
</dbReference>
<dbReference type="InterPro" id="IPR028202">
    <property type="entry name" value="Reductase_C"/>
</dbReference>
<protein>
    <submittedName>
        <fullName evidence="7">Ferredoxin</fullName>
    </submittedName>
</protein>
<sequence>MSRPDMAAHHGTLIIGASQAGVQLACSLRDMDYDEPITLVGADRRLPYQRPPLSKALLAGAVAPESLELRSSDFFATRKIDVRPGERVVAVDPETRVAVTASGAELSYGRLALTTGARTRELSIPGSRLRGICGLRDVDDALALRKRLGGAERLVVIGGGFIGLEVAATARRRGMDVTVVTRDDRLMGRAVGEATSEFFRGAHTRRGIDLRFGTTPIEFLDDGNGRVQAVVLSDETVLRADVVVAGIGVTPDVELAAALGLKVDNGVVVDEFGVASDRSTVAAGDCACYPCPVSNGTGHMRFESVNTAIEQAKSAASSIVGSPRPYRANPWFWSDQFDLKLQVAGLLHGYDQMVVRGDPAAEQFSALYYRQGRLVAGECVNSARDFMAVKSALAAGRSAPPEGVTDISVSLKSLFAGAAPTPVAAR</sequence>